<accession>A0A7C5EQB9</accession>
<dbReference type="AlphaFoldDB" id="A0A7C5EQB9"/>
<comment type="caution">
    <text evidence="1">The sequence shown here is derived from an EMBL/GenBank/DDBJ whole genome shotgun (WGS) entry which is preliminary data.</text>
</comment>
<name>A0A7C5EQB9_9BACT</name>
<gene>
    <name evidence="1" type="ORF">ENW48_07345</name>
</gene>
<proteinExistence type="predicted"/>
<reference evidence="1" key="1">
    <citation type="journal article" date="2020" name="mSystems">
        <title>Genome- and Community-Level Interaction Insights into Carbon Utilization and Element Cycling Functions of Hydrothermarchaeota in Hydrothermal Sediment.</title>
        <authorList>
            <person name="Zhou Z."/>
            <person name="Liu Y."/>
            <person name="Xu W."/>
            <person name="Pan J."/>
            <person name="Luo Z.H."/>
            <person name="Li M."/>
        </authorList>
    </citation>
    <scope>NUCLEOTIDE SEQUENCE [LARGE SCALE GENOMIC DNA]</scope>
    <source>
        <strain evidence="1">SpSt-853</strain>
    </source>
</reference>
<dbReference type="EMBL" id="DTKJ01000053">
    <property type="protein sequence ID" value="HGZ12018.1"/>
    <property type="molecule type" value="Genomic_DNA"/>
</dbReference>
<sequence length="231" mass="25598">MGRSTPEAAFHPDKMISVPGGAAPDDTWDRALMAGLMLEVLLGGPPLNGGSESQRLQLKTWVKSTLAAQLAGRLPLASFNRLARGLDRWFEVLYPILAGCGEGAWREAVVDSPESSPEGVVRKDMLHRFLVENPGLLPRRRHRKLDQEKLCAFLEATGGAWFRLRDFEAFFRVDRKTAWEYVQKLLHAGLLLHNQGHSTAVRYRLAPAFVHNSTKVPGEEAAYPFPVSSGS</sequence>
<protein>
    <submittedName>
        <fullName evidence="1">Uncharacterized protein</fullName>
    </submittedName>
</protein>
<organism evidence="1">
    <name type="scientific">Desulfobacca acetoxidans</name>
    <dbReference type="NCBI Taxonomy" id="60893"/>
    <lineage>
        <taxon>Bacteria</taxon>
        <taxon>Pseudomonadati</taxon>
        <taxon>Thermodesulfobacteriota</taxon>
        <taxon>Desulfobaccia</taxon>
        <taxon>Desulfobaccales</taxon>
        <taxon>Desulfobaccaceae</taxon>
        <taxon>Desulfobacca</taxon>
    </lineage>
</organism>
<evidence type="ECO:0000313" key="1">
    <source>
        <dbReference type="EMBL" id="HGZ12018.1"/>
    </source>
</evidence>